<gene>
    <name evidence="1" type="ORF">BU200_00450</name>
</gene>
<evidence type="ECO:0000313" key="2">
    <source>
        <dbReference type="Proteomes" id="UP000186437"/>
    </source>
</evidence>
<dbReference type="EMBL" id="MSJL01000002">
    <property type="protein sequence ID" value="OLF50690.1"/>
    <property type="molecule type" value="Genomic_DNA"/>
</dbReference>
<dbReference type="Gene3D" id="3.90.550.10">
    <property type="entry name" value="Spore Coat Polysaccharide Biosynthesis Protein SpsA, Chain A"/>
    <property type="match status" value="1"/>
</dbReference>
<sequence>MAILSSNLSSGSKTKLSHLPLEELRFYTEIAQAKLEKLPLTLHHITLETYFRYFLPDLLQDWDKVLYLDRDLLISGGAPSSGKQTYKMPIWQV</sequence>
<dbReference type="SUPFAM" id="SSF53448">
    <property type="entry name" value="Nucleotide-diphospho-sugar transferases"/>
    <property type="match status" value="1"/>
</dbReference>
<dbReference type="Pfam" id="PF01501">
    <property type="entry name" value="Glyco_transf_8"/>
    <property type="match status" value="1"/>
</dbReference>
<reference evidence="2" key="1">
    <citation type="submission" date="2016-12" db="EMBL/GenBank/DDBJ databases">
        <authorList>
            <person name="Gulvik C.A."/>
        </authorList>
    </citation>
    <scope>NUCLEOTIDE SEQUENCE [LARGE SCALE GENOMIC DNA]</scope>
    <source>
        <strain evidence="2">ATCC 51725</strain>
    </source>
</reference>
<dbReference type="GO" id="GO:0016757">
    <property type="term" value="F:glycosyltransferase activity"/>
    <property type="evidence" value="ECO:0007669"/>
    <property type="project" value="InterPro"/>
</dbReference>
<dbReference type="InterPro" id="IPR002495">
    <property type="entry name" value="Glyco_trans_8"/>
</dbReference>
<dbReference type="Proteomes" id="UP000186437">
    <property type="component" value="Unassembled WGS sequence"/>
</dbReference>
<comment type="caution">
    <text evidence="1">The sequence shown here is derived from an EMBL/GenBank/DDBJ whole genome shotgun (WGS) entry which is preliminary data.</text>
</comment>
<organism evidence="1 2">
    <name type="scientific">Streptococcus acidominimus</name>
    <dbReference type="NCBI Taxonomy" id="1326"/>
    <lineage>
        <taxon>Bacteria</taxon>
        <taxon>Bacillati</taxon>
        <taxon>Bacillota</taxon>
        <taxon>Bacilli</taxon>
        <taxon>Lactobacillales</taxon>
        <taxon>Streptococcaceae</taxon>
        <taxon>Streptococcus</taxon>
    </lineage>
</organism>
<name>A0A1Q8EFV7_STRAI</name>
<dbReference type="OrthoDB" id="5672604at2"/>
<evidence type="ECO:0000313" key="1">
    <source>
        <dbReference type="EMBL" id="OLF50690.1"/>
    </source>
</evidence>
<protein>
    <submittedName>
        <fullName evidence="1">Uncharacterized protein</fullName>
    </submittedName>
</protein>
<dbReference type="RefSeq" id="WP_083609313.1">
    <property type="nucleotide sequence ID" value="NZ_MSJL01000002.1"/>
</dbReference>
<dbReference type="AlphaFoldDB" id="A0A1Q8EFV7"/>
<accession>A0A1Q8EFV7</accession>
<keyword evidence="2" id="KW-1185">Reference proteome</keyword>
<proteinExistence type="predicted"/>
<dbReference type="InterPro" id="IPR029044">
    <property type="entry name" value="Nucleotide-diphossugar_trans"/>
</dbReference>